<evidence type="ECO:0000256" key="1">
    <source>
        <dbReference type="ARBA" id="ARBA00022737"/>
    </source>
</evidence>
<dbReference type="InterPro" id="IPR002110">
    <property type="entry name" value="Ankyrin_rpt"/>
</dbReference>
<dbReference type="EMBL" id="HBGG01001851">
    <property type="protein sequence ID" value="CAD9198773.1"/>
    <property type="molecule type" value="Transcribed_RNA"/>
</dbReference>
<reference evidence="4" key="1">
    <citation type="submission" date="2021-01" db="EMBL/GenBank/DDBJ databases">
        <authorList>
            <person name="Corre E."/>
            <person name="Pelletier E."/>
            <person name="Niang G."/>
            <person name="Scheremetjew M."/>
            <person name="Finn R."/>
            <person name="Kale V."/>
            <person name="Holt S."/>
            <person name="Cochrane G."/>
            <person name="Meng A."/>
            <person name="Brown T."/>
            <person name="Cohen L."/>
        </authorList>
    </citation>
    <scope>NUCLEOTIDE SEQUENCE</scope>
    <source>
        <strain evidence="4">PLY429</strain>
    </source>
</reference>
<feature type="repeat" description="ANK" evidence="3">
    <location>
        <begin position="99"/>
        <end position="131"/>
    </location>
</feature>
<gene>
    <name evidence="4" type="ORF">TCHU04912_LOCUS1006</name>
</gene>
<dbReference type="PANTHER" id="PTHR24173">
    <property type="entry name" value="ANKYRIN REPEAT CONTAINING"/>
    <property type="match status" value="1"/>
</dbReference>
<dbReference type="PROSITE" id="PS50088">
    <property type="entry name" value="ANK_REPEAT"/>
    <property type="match status" value="4"/>
</dbReference>
<dbReference type="PANTHER" id="PTHR24173:SF74">
    <property type="entry name" value="ANKYRIN REPEAT DOMAIN-CONTAINING PROTEIN 16"/>
    <property type="match status" value="1"/>
</dbReference>
<sequence>MELLRAAKCGSLHSIRHILQNGVDVNYRHPQGKHTAVHEAAKFGRLAELKLMVEGFGAKTTLRDEDFNLPVHAATAAGHTHVVAYFIESGVATVNEWSTYWSLLHIAAFGGHVSTVKWLLEHGADPRVRGIHGRMPLHRAAYNDHKGAVACITMLLDLGLDVNEPDDSGWTALHQACEQGNCAVVRTLLDRGANLQEFDAYSDGDTPLILAAANGHVEAMRLLLSSCISREDCAAVVRTANFRRQSAFHRAVEHGRIKALEALLHYPGATEAIESIDSSGRTPCDIANDLHDILALITLRRMKWSPENHSDFPFHFQVAVRTLLLIASTRRSRGDGTSVAEEEQEEVGVWSLPREALHCIIAAAATPLSLWMWDSSATEGTTDSPADIIADNMSMQGADYMRHGRSSTSGSGAEAGWSTIAGSVNGQVLREGASPADVIWSNTIRSHGDGTGILILKHQHLSSE</sequence>
<evidence type="ECO:0000313" key="4">
    <source>
        <dbReference type="EMBL" id="CAD9198773.1"/>
    </source>
</evidence>
<dbReference type="Pfam" id="PF12796">
    <property type="entry name" value="Ank_2"/>
    <property type="match status" value="3"/>
</dbReference>
<accession>A0A7S1WZ51</accession>
<dbReference type="Gene3D" id="1.25.40.20">
    <property type="entry name" value="Ankyrin repeat-containing domain"/>
    <property type="match status" value="2"/>
</dbReference>
<protein>
    <submittedName>
        <fullName evidence="4">Uncharacterized protein</fullName>
    </submittedName>
</protein>
<dbReference type="SUPFAM" id="SSF48403">
    <property type="entry name" value="Ankyrin repeat"/>
    <property type="match status" value="1"/>
</dbReference>
<evidence type="ECO:0000256" key="2">
    <source>
        <dbReference type="ARBA" id="ARBA00023043"/>
    </source>
</evidence>
<dbReference type="SMART" id="SM00248">
    <property type="entry name" value="ANK"/>
    <property type="match status" value="8"/>
</dbReference>
<keyword evidence="2 3" id="KW-0040">ANK repeat</keyword>
<feature type="repeat" description="ANK" evidence="3">
    <location>
        <begin position="168"/>
        <end position="200"/>
    </location>
</feature>
<feature type="repeat" description="ANK" evidence="3">
    <location>
        <begin position="203"/>
        <end position="225"/>
    </location>
</feature>
<keyword evidence="1" id="KW-0677">Repeat</keyword>
<feature type="repeat" description="ANK" evidence="3">
    <location>
        <begin position="132"/>
        <end position="167"/>
    </location>
</feature>
<proteinExistence type="predicted"/>
<evidence type="ECO:0000256" key="3">
    <source>
        <dbReference type="PROSITE-ProRule" id="PRU00023"/>
    </source>
</evidence>
<dbReference type="PROSITE" id="PS50297">
    <property type="entry name" value="ANK_REP_REGION"/>
    <property type="match status" value="4"/>
</dbReference>
<dbReference type="InterPro" id="IPR036770">
    <property type="entry name" value="Ankyrin_rpt-contain_sf"/>
</dbReference>
<name>A0A7S1WZ51_9CHLO</name>
<organism evidence="4">
    <name type="scientific">Tetraselmis chuii</name>
    <dbReference type="NCBI Taxonomy" id="63592"/>
    <lineage>
        <taxon>Eukaryota</taxon>
        <taxon>Viridiplantae</taxon>
        <taxon>Chlorophyta</taxon>
        <taxon>core chlorophytes</taxon>
        <taxon>Chlorodendrophyceae</taxon>
        <taxon>Chlorodendrales</taxon>
        <taxon>Chlorodendraceae</taxon>
        <taxon>Tetraselmis</taxon>
    </lineage>
</organism>
<dbReference type="AlphaFoldDB" id="A0A7S1WZ51"/>